<proteinExistence type="predicted"/>
<dbReference type="RefSeq" id="WP_062090285.1">
    <property type="nucleotide sequence ID" value="NZ_FCOK02000050.1"/>
</dbReference>
<accession>A0A158IGE6</accession>
<dbReference type="Proteomes" id="UP000054683">
    <property type="component" value="Unassembled WGS sequence"/>
</dbReference>
<gene>
    <name evidence="1" type="ORF">AWB69_05970</name>
</gene>
<protein>
    <submittedName>
        <fullName evidence="1">Uncharacterized protein</fullName>
    </submittedName>
</protein>
<reference evidence="1 2" key="1">
    <citation type="submission" date="2016-01" db="EMBL/GenBank/DDBJ databases">
        <authorList>
            <person name="Oliw E.H."/>
        </authorList>
    </citation>
    <scope>NUCLEOTIDE SEQUENCE [LARGE SCALE GENOMIC DNA]</scope>
    <source>
        <strain evidence="1">LMG 27134</strain>
    </source>
</reference>
<sequence length="167" mass="18716">MAVRKRPAWDLSLSEIEARAKSARVDALLRPQQARADAVSAADREILRAVAQNLTADQVIAISAAMQRGEVPDLTSYLSNVRADSTITGDGLRMVVHHDDSGRPVREFENTGKRKVWMDTFRDPPTLMIRINKKAGQPDSEDNNAYQVRWEEDQRKLASGTYTLPEL</sequence>
<evidence type="ECO:0000313" key="1">
    <source>
        <dbReference type="EMBL" id="SAL55624.1"/>
    </source>
</evidence>
<evidence type="ECO:0000313" key="2">
    <source>
        <dbReference type="Proteomes" id="UP000054683"/>
    </source>
</evidence>
<dbReference type="OrthoDB" id="9135860at2"/>
<dbReference type="AlphaFoldDB" id="A0A158IGE6"/>
<dbReference type="EMBL" id="FCOK02000050">
    <property type="protein sequence ID" value="SAL55624.1"/>
    <property type="molecule type" value="Genomic_DNA"/>
</dbReference>
<name>A0A158IGE6_9BURK</name>
<organism evidence="1 2">
    <name type="scientific">Caballeronia udeis</name>
    <dbReference type="NCBI Taxonomy" id="1232866"/>
    <lineage>
        <taxon>Bacteria</taxon>
        <taxon>Pseudomonadati</taxon>
        <taxon>Pseudomonadota</taxon>
        <taxon>Betaproteobacteria</taxon>
        <taxon>Burkholderiales</taxon>
        <taxon>Burkholderiaceae</taxon>
        <taxon>Caballeronia</taxon>
    </lineage>
</organism>